<proteinExistence type="predicted"/>
<dbReference type="InterPro" id="IPR002173">
    <property type="entry name" value="Carboh/pur_kinase_PfkB_CS"/>
</dbReference>
<sequence>MSALICGSFAFDTIMVFHDHFKNHILPEQVHILNVSFLVPDMRREFGGCAGNIAYNLKLLGGDGRPAGTVGTDFGPYAEWMDGNGISRDQIKVIDDAYTAQAYITTDNDDNQITAFHPGAMNHAHEIDVSQVEGVSLGMVSPDGRQGMIDHARQFAEAGIPFIFDPGQGMPMFDGNNLLEFAEQASWLAFNDYEARLMEERTGKTPEQLAEMVEAVIVTRGGEGSHIYTKDRCFDIPVASAKALLDPTGCGDAFRAGLVYGLMNGMDWETTGRIASLMGAYKIEQAGTQNHVFTREEFAARFKQAFDYSFE</sequence>
<dbReference type="Gene3D" id="3.40.1190.20">
    <property type="match status" value="1"/>
</dbReference>
<evidence type="ECO:0000259" key="3">
    <source>
        <dbReference type="Pfam" id="PF00294"/>
    </source>
</evidence>
<feature type="domain" description="Carbohydrate kinase PfkB" evidence="3">
    <location>
        <begin position="35"/>
        <end position="290"/>
    </location>
</feature>
<dbReference type="RefSeq" id="WP_060528094.1">
    <property type="nucleotide sequence ID" value="NZ_KQ557115.1"/>
</dbReference>
<evidence type="ECO:0000313" key="5">
    <source>
        <dbReference type="Proteomes" id="UP000051634"/>
    </source>
</evidence>
<dbReference type="InterPro" id="IPR011611">
    <property type="entry name" value="PfkB_dom"/>
</dbReference>
<dbReference type="GO" id="GO:0016301">
    <property type="term" value="F:kinase activity"/>
    <property type="evidence" value="ECO:0007669"/>
    <property type="project" value="UniProtKB-KW"/>
</dbReference>
<organism evidence="4 5">
    <name type="scientific">endosymbiont of Ridgeia piscesae</name>
    <dbReference type="NCBI Taxonomy" id="54398"/>
    <lineage>
        <taxon>Bacteria</taxon>
        <taxon>Pseudomonadati</taxon>
        <taxon>Pseudomonadota</taxon>
        <taxon>Gammaproteobacteria</taxon>
        <taxon>sulfur-oxidizing symbionts</taxon>
    </lineage>
</organism>
<evidence type="ECO:0000256" key="1">
    <source>
        <dbReference type="ARBA" id="ARBA00022679"/>
    </source>
</evidence>
<dbReference type="InterPro" id="IPR029056">
    <property type="entry name" value="Ribokinase-like"/>
</dbReference>
<keyword evidence="5" id="KW-1185">Reference proteome</keyword>
<dbReference type="AlphaFoldDB" id="A0A0T5YT80"/>
<name>A0A0T5YT80_9GAMM</name>
<dbReference type="CDD" id="cd01942">
    <property type="entry name" value="ribokinase_group_A"/>
    <property type="match status" value="1"/>
</dbReference>
<dbReference type="PANTHER" id="PTHR10584">
    <property type="entry name" value="SUGAR KINASE"/>
    <property type="match status" value="1"/>
</dbReference>
<accession>A0A0T5YT80</accession>
<evidence type="ECO:0000256" key="2">
    <source>
        <dbReference type="ARBA" id="ARBA00022777"/>
    </source>
</evidence>
<dbReference type="PANTHER" id="PTHR10584:SF166">
    <property type="entry name" value="RIBOKINASE"/>
    <property type="match status" value="1"/>
</dbReference>
<dbReference type="SUPFAM" id="SSF53613">
    <property type="entry name" value="Ribokinase-like"/>
    <property type="match status" value="1"/>
</dbReference>
<dbReference type="EMBL" id="LDXT01000095">
    <property type="protein sequence ID" value="KRT53753.1"/>
    <property type="molecule type" value="Genomic_DNA"/>
</dbReference>
<reference evidence="4 5" key="1">
    <citation type="submission" date="2015-11" db="EMBL/GenBank/DDBJ databases">
        <title>The genome of Candidatus Endoriftia persephone in Ridgeia piscesae and population structure of the North Eastern Pacific vestimentiferan symbionts.</title>
        <authorList>
            <person name="Perez M."/>
            <person name="Juniper K.S."/>
        </authorList>
    </citation>
    <scope>NUCLEOTIDE SEQUENCE [LARGE SCALE GENOMIC DNA]</scope>
    <source>
        <strain evidence="4">Ind11</strain>
    </source>
</reference>
<evidence type="ECO:0000313" key="4">
    <source>
        <dbReference type="EMBL" id="KRT53753.1"/>
    </source>
</evidence>
<dbReference type="OrthoDB" id="9779730at2"/>
<comment type="caution">
    <text evidence="4">The sequence shown here is derived from an EMBL/GenBank/DDBJ whole genome shotgun (WGS) entry which is preliminary data.</text>
</comment>
<dbReference type="Proteomes" id="UP000051634">
    <property type="component" value="Unassembled WGS sequence"/>
</dbReference>
<keyword evidence="2 4" id="KW-0418">Kinase</keyword>
<dbReference type="PROSITE" id="PS00583">
    <property type="entry name" value="PFKB_KINASES_1"/>
    <property type="match status" value="1"/>
</dbReference>
<gene>
    <name evidence="4" type="ORF">Ga0074115_10188</name>
</gene>
<dbReference type="Pfam" id="PF00294">
    <property type="entry name" value="PfkB"/>
    <property type="match status" value="1"/>
</dbReference>
<keyword evidence="1" id="KW-0808">Transferase</keyword>
<protein>
    <submittedName>
        <fullName evidence="4">Sugar or nucleoside kinase, ribokinase family</fullName>
    </submittedName>
</protein>